<evidence type="ECO:0000259" key="1">
    <source>
        <dbReference type="PROSITE" id="PS50206"/>
    </source>
</evidence>
<keyword evidence="3" id="KW-1185">Reference proteome</keyword>
<dbReference type="PANTHER" id="PTHR43031">
    <property type="entry name" value="FAD-DEPENDENT OXIDOREDUCTASE"/>
    <property type="match status" value="1"/>
</dbReference>
<dbReference type="PROSITE" id="PS50206">
    <property type="entry name" value="RHODANESE_3"/>
    <property type="match status" value="1"/>
</dbReference>
<dbReference type="EMBL" id="JAGIYQ010000002">
    <property type="protein sequence ID" value="MBP0724433.1"/>
    <property type="molecule type" value="Genomic_DNA"/>
</dbReference>
<sequence>MYFYQKRLIKTLSEEEFRAGFRKGQLIDIRDQDDFKAGHILGARNIPFAQMKLRGKEVRKDQPVFLYDQMGVRPGQAARILKKQGVNEIYQLKGGFKGWNGKIKKGL</sequence>
<gene>
    <name evidence="2" type="ORF">J5Y03_04430</name>
</gene>
<protein>
    <submittedName>
        <fullName evidence="2">Rhodanese-like domain-containing protein</fullName>
    </submittedName>
</protein>
<proteinExistence type="predicted"/>
<dbReference type="SUPFAM" id="SSF52821">
    <property type="entry name" value="Rhodanese/Cell cycle control phosphatase"/>
    <property type="match status" value="1"/>
</dbReference>
<dbReference type="CDD" id="cd00158">
    <property type="entry name" value="RHOD"/>
    <property type="match status" value="1"/>
</dbReference>
<dbReference type="AlphaFoldDB" id="A0A940NN15"/>
<dbReference type="InterPro" id="IPR050229">
    <property type="entry name" value="GlpE_sulfurtransferase"/>
</dbReference>
<evidence type="ECO:0000313" key="2">
    <source>
        <dbReference type="EMBL" id="MBP0724433.1"/>
    </source>
</evidence>
<comment type="caution">
    <text evidence="2">The sequence shown here is derived from an EMBL/GenBank/DDBJ whole genome shotgun (WGS) entry which is preliminary data.</text>
</comment>
<dbReference type="Gene3D" id="3.40.250.10">
    <property type="entry name" value="Rhodanese-like domain"/>
    <property type="match status" value="1"/>
</dbReference>
<dbReference type="Pfam" id="PF00581">
    <property type="entry name" value="Rhodanese"/>
    <property type="match status" value="1"/>
</dbReference>
<dbReference type="PANTHER" id="PTHR43031:SF18">
    <property type="entry name" value="RHODANESE-RELATED SULFURTRANSFERASES"/>
    <property type="match status" value="1"/>
</dbReference>
<feature type="domain" description="Rhodanese" evidence="1">
    <location>
        <begin position="20"/>
        <end position="104"/>
    </location>
</feature>
<organism evidence="2 3">
    <name type="scientific">Gottfriedia endophytica</name>
    <dbReference type="NCBI Taxonomy" id="2820819"/>
    <lineage>
        <taxon>Bacteria</taxon>
        <taxon>Bacillati</taxon>
        <taxon>Bacillota</taxon>
        <taxon>Bacilli</taxon>
        <taxon>Bacillales</taxon>
        <taxon>Bacillaceae</taxon>
        <taxon>Gottfriedia</taxon>
    </lineage>
</organism>
<name>A0A940NN15_9BACI</name>
<dbReference type="Proteomes" id="UP000682134">
    <property type="component" value="Unassembled WGS sequence"/>
</dbReference>
<evidence type="ECO:0000313" key="3">
    <source>
        <dbReference type="Proteomes" id="UP000682134"/>
    </source>
</evidence>
<reference evidence="2" key="1">
    <citation type="submission" date="2021-04" db="EMBL/GenBank/DDBJ databases">
        <title>Genome seq and assembly of Bacillus sp.</title>
        <authorList>
            <person name="Chhetri G."/>
        </authorList>
    </citation>
    <scope>NUCLEOTIDE SEQUENCE</scope>
    <source>
        <strain evidence="2">RG28</strain>
    </source>
</reference>
<accession>A0A940NN15</accession>
<dbReference type="InterPro" id="IPR036873">
    <property type="entry name" value="Rhodanese-like_dom_sf"/>
</dbReference>
<dbReference type="InterPro" id="IPR001763">
    <property type="entry name" value="Rhodanese-like_dom"/>
</dbReference>
<dbReference type="SMART" id="SM00450">
    <property type="entry name" value="RHOD"/>
    <property type="match status" value="1"/>
</dbReference>
<dbReference type="RefSeq" id="WP_209403151.1">
    <property type="nucleotide sequence ID" value="NZ_JAGIYQ010000002.1"/>
</dbReference>